<accession>A0ABQ7UHB8</accession>
<proteinExistence type="predicted"/>
<keyword evidence="2" id="KW-1185">Reference proteome</keyword>
<sequence length="103" mass="11463">MRATQTGIQGNLELILDIFKNLKKRPPRGQKGAFTGGDGVLPVPGFDGRAARPPVAELKEELCVRFGDEWMEDVVEEFNKLEQTGSVGEFLVKFEDLKAQMII</sequence>
<reference evidence="1 2" key="1">
    <citation type="journal article" date="2021" name="bioRxiv">
        <title>Chromosome-scale and haplotype-resolved genome assembly of a tetraploid potato cultivar.</title>
        <authorList>
            <person name="Sun H."/>
            <person name="Jiao W.-B."/>
            <person name="Krause K."/>
            <person name="Campoy J.A."/>
            <person name="Goel M."/>
            <person name="Folz-Donahue K."/>
            <person name="Kukat C."/>
            <person name="Huettel B."/>
            <person name="Schneeberger K."/>
        </authorList>
    </citation>
    <scope>NUCLEOTIDE SEQUENCE [LARGE SCALE GENOMIC DNA]</scope>
    <source>
        <strain evidence="1">SolTubOtavaFocal</strain>
        <tissue evidence="1">Leaves</tissue>
    </source>
</reference>
<evidence type="ECO:0000313" key="1">
    <source>
        <dbReference type="EMBL" id="KAH0748997.1"/>
    </source>
</evidence>
<gene>
    <name evidence="1" type="ORF">KY290_028229</name>
</gene>
<comment type="caution">
    <text evidence="1">The sequence shown here is derived from an EMBL/GenBank/DDBJ whole genome shotgun (WGS) entry which is preliminary data.</text>
</comment>
<dbReference type="EMBL" id="JAIVGD010000019">
    <property type="protein sequence ID" value="KAH0748997.1"/>
    <property type="molecule type" value="Genomic_DNA"/>
</dbReference>
<organism evidence="1 2">
    <name type="scientific">Solanum tuberosum</name>
    <name type="common">Potato</name>
    <dbReference type="NCBI Taxonomy" id="4113"/>
    <lineage>
        <taxon>Eukaryota</taxon>
        <taxon>Viridiplantae</taxon>
        <taxon>Streptophyta</taxon>
        <taxon>Embryophyta</taxon>
        <taxon>Tracheophyta</taxon>
        <taxon>Spermatophyta</taxon>
        <taxon>Magnoliopsida</taxon>
        <taxon>eudicotyledons</taxon>
        <taxon>Gunneridae</taxon>
        <taxon>Pentapetalae</taxon>
        <taxon>asterids</taxon>
        <taxon>lamiids</taxon>
        <taxon>Solanales</taxon>
        <taxon>Solanaceae</taxon>
        <taxon>Solanoideae</taxon>
        <taxon>Solaneae</taxon>
        <taxon>Solanum</taxon>
    </lineage>
</organism>
<dbReference type="Proteomes" id="UP000826656">
    <property type="component" value="Unassembled WGS sequence"/>
</dbReference>
<evidence type="ECO:0000313" key="2">
    <source>
        <dbReference type="Proteomes" id="UP000826656"/>
    </source>
</evidence>
<protein>
    <recommendedName>
        <fullName evidence="3">Gag-pol polyprotein</fullName>
    </recommendedName>
</protein>
<evidence type="ECO:0008006" key="3">
    <source>
        <dbReference type="Google" id="ProtNLM"/>
    </source>
</evidence>
<name>A0ABQ7UHB8_SOLTU</name>